<dbReference type="GO" id="GO:0052689">
    <property type="term" value="F:carboxylic ester hydrolase activity"/>
    <property type="evidence" value="ECO:0007669"/>
    <property type="project" value="UniProtKB-ARBA"/>
</dbReference>
<gene>
    <name evidence="2" type="ORF">PAM7066_01208</name>
</gene>
<dbReference type="InterPro" id="IPR050261">
    <property type="entry name" value="FrsA_esterase"/>
</dbReference>
<dbReference type="PANTHER" id="PTHR22946">
    <property type="entry name" value="DIENELACTONE HYDROLASE DOMAIN-CONTAINING PROTEIN-RELATED"/>
    <property type="match status" value="1"/>
</dbReference>
<dbReference type="OrthoDB" id="3647650at2"/>
<dbReference type="PANTHER" id="PTHR22946:SF9">
    <property type="entry name" value="POLYKETIDE TRANSFERASE AF380"/>
    <property type="match status" value="1"/>
</dbReference>
<protein>
    <submittedName>
        <fullName evidence="2">Alpha/beta hydrolase family protein</fullName>
    </submittedName>
</protein>
<dbReference type="EMBL" id="FWFV01000002">
    <property type="protein sequence ID" value="SLN29682.1"/>
    <property type="molecule type" value="Genomic_DNA"/>
</dbReference>
<dbReference type="RefSeq" id="WP_085853208.1">
    <property type="nucleotide sequence ID" value="NZ_FOPF01000002.1"/>
</dbReference>
<name>A0A1Y5S064_9RHOB</name>
<reference evidence="2 3" key="1">
    <citation type="submission" date="2017-03" db="EMBL/GenBank/DDBJ databases">
        <authorList>
            <person name="Afonso C.L."/>
            <person name="Miller P.J."/>
            <person name="Scott M.A."/>
            <person name="Spackman E."/>
            <person name="Goraichik I."/>
            <person name="Dimitrov K.M."/>
            <person name="Suarez D.L."/>
            <person name="Swayne D.E."/>
        </authorList>
    </citation>
    <scope>NUCLEOTIDE SEQUENCE [LARGE SCALE GENOMIC DNA]</scope>
    <source>
        <strain evidence="2 3">CECT 7066</strain>
    </source>
</reference>
<organism evidence="2 3">
    <name type="scientific">Palleronia marisminoris</name>
    <dbReference type="NCBI Taxonomy" id="315423"/>
    <lineage>
        <taxon>Bacteria</taxon>
        <taxon>Pseudomonadati</taxon>
        <taxon>Pseudomonadota</taxon>
        <taxon>Alphaproteobacteria</taxon>
        <taxon>Rhodobacterales</taxon>
        <taxon>Roseobacteraceae</taxon>
        <taxon>Palleronia</taxon>
    </lineage>
</organism>
<dbReference type="InterPro" id="IPR029058">
    <property type="entry name" value="AB_hydrolase_fold"/>
</dbReference>
<evidence type="ECO:0000313" key="3">
    <source>
        <dbReference type="Proteomes" id="UP000193870"/>
    </source>
</evidence>
<keyword evidence="1 2" id="KW-0378">Hydrolase</keyword>
<evidence type="ECO:0000256" key="1">
    <source>
        <dbReference type="ARBA" id="ARBA00022801"/>
    </source>
</evidence>
<dbReference type="Proteomes" id="UP000193870">
    <property type="component" value="Unassembled WGS sequence"/>
</dbReference>
<sequence>MNTNGSPDGLPPFLEARRAALSYDLGWRGGNFAPWRDRLLGAWRATLPPVGIVDAKEDGGVLRLTHATGAKVRGIVTIPPGPGPHPVALLFHEHGGTFDIGWEKLHDHPASLDTRAALYGGRPVAQAFHECGIATLTCDAPCFGARQCGGYEGQQAFAANALALGWSLAGITASESVGLVNWLSADPRFGRIGVFGFSMGGHAAWTAAALSPMIRAAASVGWLACRSDLMAPGQPLLVGHSAWHFLLPGLSHRADFPDLAGLAADRPLFFRSGRNDRHMPEASVAKAWAHLGAVASAAGGPPPDTAFHEHGHTCPPEVIDAAVGFLVGHLA</sequence>
<dbReference type="Pfam" id="PF09752">
    <property type="entry name" value="ABHD18"/>
    <property type="match status" value="1"/>
</dbReference>
<dbReference type="AlphaFoldDB" id="A0A1Y5S064"/>
<dbReference type="InterPro" id="IPR019149">
    <property type="entry name" value="ABHD18"/>
</dbReference>
<proteinExistence type="predicted"/>
<keyword evidence="3" id="KW-1185">Reference proteome</keyword>
<dbReference type="STRING" id="315423.SAMN04488020_10272"/>
<dbReference type="SUPFAM" id="SSF53474">
    <property type="entry name" value="alpha/beta-Hydrolases"/>
    <property type="match status" value="1"/>
</dbReference>
<accession>A0A1Y5S064</accession>
<evidence type="ECO:0000313" key="2">
    <source>
        <dbReference type="EMBL" id="SLN29682.1"/>
    </source>
</evidence>
<dbReference type="Gene3D" id="3.40.50.1820">
    <property type="entry name" value="alpha/beta hydrolase"/>
    <property type="match status" value="1"/>
</dbReference>